<sequence length="132" mass="14621">MIDTNKALVEILQGNGPLLALVPASRIMAGTLQEGTEFPAISFSTVGGTTDLHLPVLNPRVQIRCWHDTDPEVARQVYRAVHDALYGLRNQTLSGSEFLVETEEVVQGQDLVDPQSGYKSVLSFWRLSFHKD</sequence>
<reference evidence="1" key="1">
    <citation type="journal article" date="2015" name="Nature">
        <title>Complex archaea that bridge the gap between prokaryotes and eukaryotes.</title>
        <authorList>
            <person name="Spang A."/>
            <person name="Saw J.H."/>
            <person name="Jorgensen S.L."/>
            <person name="Zaremba-Niedzwiedzka K."/>
            <person name="Martijn J."/>
            <person name="Lind A.E."/>
            <person name="van Eijk R."/>
            <person name="Schleper C."/>
            <person name="Guy L."/>
            <person name="Ettema T.J."/>
        </authorList>
    </citation>
    <scope>NUCLEOTIDE SEQUENCE</scope>
</reference>
<evidence type="ECO:0008006" key="2">
    <source>
        <dbReference type="Google" id="ProtNLM"/>
    </source>
</evidence>
<dbReference type="AlphaFoldDB" id="A0A0F9I0D7"/>
<proteinExistence type="predicted"/>
<dbReference type="EMBL" id="LAZR01013603">
    <property type="protein sequence ID" value="KKM21196.1"/>
    <property type="molecule type" value="Genomic_DNA"/>
</dbReference>
<name>A0A0F9I0D7_9ZZZZ</name>
<protein>
    <recommendedName>
        <fullName evidence="2">DUF3168 domain-containing protein</fullName>
    </recommendedName>
</protein>
<evidence type="ECO:0000313" key="1">
    <source>
        <dbReference type="EMBL" id="KKM21196.1"/>
    </source>
</evidence>
<dbReference type="Pfam" id="PF11367">
    <property type="entry name" value="Tail_completion_gp17"/>
    <property type="match status" value="1"/>
</dbReference>
<comment type="caution">
    <text evidence="1">The sequence shown here is derived from an EMBL/GenBank/DDBJ whole genome shotgun (WGS) entry which is preliminary data.</text>
</comment>
<organism evidence="1">
    <name type="scientific">marine sediment metagenome</name>
    <dbReference type="NCBI Taxonomy" id="412755"/>
    <lineage>
        <taxon>unclassified sequences</taxon>
        <taxon>metagenomes</taxon>
        <taxon>ecological metagenomes</taxon>
    </lineage>
</organism>
<gene>
    <name evidence="1" type="ORF">LCGC14_1637890</name>
</gene>
<dbReference type="InterPro" id="IPR021508">
    <property type="entry name" value="Gp17-like"/>
</dbReference>
<accession>A0A0F9I0D7</accession>